<dbReference type="Proteomes" id="UP000244892">
    <property type="component" value="Chromosome"/>
</dbReference>
<dbReference type="InterPro" id="IPR011723">
    <property type="entry name" value="Znf/thioredoxin_put"/>
</dbReference>
<feature type="compositionally biased region" description="Low complexity" evidence="1">
    <location>
        <begin position="109"/>
        <end position="119"/>
    </location>
</feature>
<protein>
    <recommendedName>
        <fullName evidence="2">Zinc finger/thioredoxin putative domain-containing protein</fullName>
    </recommendedName>
</protein>
<feature type="region of interest" description="Disordered" evidence="1">
    <location>
        <begin position="45"/>
        <end position="73"/>
    </location>
</feature>
<evidence type="ECO:0000256" key="1">
    <source>
        <dbReference type="SAM" id="MobiDB-lite"/>
    </source>
</evidence>
<feature type="compositionally biased region" description="Basic and acidic residues" evidence="1">
    <location>
        <begin position="509"/>
        <end position="521"/>
    </location>
</feature>
<dbReference type="Pfam" id="PF11906">
    <property type="entry name" value="DUF3426"/>
    <property type="match status" value="1"/>
</dbReference>
<evidence type="ECO:0000313" key="3">
    <source>
        <dbReference type="EMBL" id="AWI54565.1"/>
    </source>
</evidence>
<dbReference type="KEGG" id="aon:DEH84_14900"/>
<evidence type="ECO:0000259" key="2">
    <source>
        <dbReference type="Pfam" id="PF13719"/>
    </source>
</evidence>
<dbReference type="OrthoDB" id="5294582at2"/>
<feature type="region of interest" description="Disordered" evidence="1">
    <location>
        <begin position="337"/>
        <end position="372"/>
    </location>
</feature>
<dbReference type="RefSeq" id="WP_109037559.1">
    <property type="nucleotide sequence ID" value="NZ_CP029210.1"/>
</dbReference>
<feature type="compositionally biased region" description="Low complexity" evidence="1">
    <location>
        <begin position="209"/>
        <end position="220"/>
    </location>
</feature>
<proteinExistence type="predicted"/>
<feature type="region of interest" description="Disordered" evidence="1">
    <location>
        <begin position="509"/>
        <end position="534"/>
    </location>
</feature>
<name>A0A2U8FU34_9BURK</name>
<feature type="region of interest" description="Disordered" evidence="1">
    <location>
        <begin position="85"/>
        <end position="157"/>
    </location>
</feature>
<evidence type="ECO:0000313" key="4">
    <source>
        <dbReference type="Proteomes" id="UP000244892"/>
    </source>
</evidence>
<dbReference type="EMBL" id="CP029210">
    <property type="protein sequence ID" value="AWI54565.1"/>
    <property type="molecule type" value="Genomic_DNA"/>
</dbReference>
<accession>A0A2U8FU34</accession>
<feature type="compositionally biased region" description="Basic and acidic residues" evidence="1">
    <location>
        <begin position="193"/>
        <end position="203"/>
    </location>
</feature>
<feature type="compositionally biased region" description="Pro residues" evidence="1">
    <location>
        <begin position="130"/>
        <end position="139"/>
    </location>
</feature>
<dbReference type="AlphaFoldDB" id="A0A2U8FU34"/>
<feature type="domain" description="Zinc finger/thioredoxin putative" evidence="2">
    <location>
        <begin position="3"/>
        <end position="39"/>
    </location>
</feature>
<dbReference type="NCBIfam" id="TIGR02098">
    <property type="entry name" value="MJ0042_CXXC"/>
    <property type="match status" value="1"/>
</dbReference>
<reference evidence="3 4" key="1">
    <citation type="submission" date="2018-05" db="EMBL/GenBank/DDBJ databases">
        <title>complete genome sequence of Aquabacterium olei NBRC 110486.</title>
        <authorList>
            <person name="Tang B."/>
            <person name="Chang J."/>
            <person name="Zhang L."/>
            <person name="Yang H."/>
        </authorList>
    </citation>
    <scope>NUCLEOTIDE SEQUENCE [LARGE SCALE GENOMIC DNA]</scope>
    <source>
        <strain evidence="3 4">NBRC 110486</strain>
    </source>
</reference>
<keyword evidence="4" id="KW-1185">Reference proteome</keyword>
<feature type="region of interest" description="Disordered" evidence="1">
    <location>
        <begin position="171"/>
        <end position="283"/>
    </location>
</feature>
<organism evidence="3 4">
    <name type="scientific">Aquabacterium olei</name>
    <dbReference type="NCBI Taxonomy" id="1296669"/>
    <lineage>
        <taxon>Bacteria</taxon>
        <taxon>Pseudomonadati</taxon>
        <taxon>Pseudomonadota</taxon>
        <taxon>Betaproteobacteria</taxon>
        <taxon>Burkholderiales</taxon>
        <taxon>Aquabacterium</taxon>
    </lineage>
</organism>
<dbReference type="Pfam" id="PF13719">
    <property type="entry name" value="Zn_ribbon_5"/>
    <property type="match status" value="1"/>
</dbReference>
<gene>
    <name evidence="3" type="ORF">DEH84_14900</name>
</gene>
<dbReference type="InterPro" id="IPR021834">
    <property type="entry name" value="DUF3426"/>
</dbReference>
<feature type="compositionally biased region" description="Pro residues" evidence="1">
    <location>
        <begin position="49"/>
        <end position="66"/>
    </location>
</feature>
<sequence>MSLATRCTHCGTIFKVVQDQLKVSEGWVRCGRCNEVFHAIPTLFDLDTEPPPPRSGLTPPSSPAPAPTAVSGPAAEDLPAFLTRRSVDAPPPEPEATPAVAPSSPPAFAPTFPATFAPTQPHDPADLPGEPAPFVPPATAPAATRLPDADDLLDPPLPAWARHSALRDALSTDPLPAAPATDFELDTEVGLEPDARDDAHAPDPEDTSAAPAPAIDLDLLPEPEPPWARADQADPLQVDFDPPRTDEADALDSRYLMPSSRSERKLPRRRATGPEFADAEFPNDAMLDLDADWAHSEPAADLQAEPAAPVAARLPETAASPLATASALADSGATLAASSAGDSDFVPEQPVPPPSQRRTRPSFRRRDTAGVTPEFMKRAERQAIWRHPATRAALGVVATALGATLALQLTHQFRDVIAAHHPATRPYLEDWCAMAGCRLAPPLRLDDLQVESATLVRATSEGAQRYRLAVVVHNRSPIGLAWPHVDLTLTDSNGAVVARRAFAPDEARWLDTAEPRTDSPKRPQGLGALPPAAPPGRSTTLWWDVKVTALSPAGYTAELFYP</sequence>